<evidence type="ECO:0000256" key="2">
    <source>
        <dbReference type="SAM" id="MobiDB-lite"/>
    </source>
</evidence>
<dbReference type="EMBL" id="CAJNNW010004098">
    <property type="protein sequence ID" value="CAE8646083.1"/>
    <property type="molecule type" value="Genomic_DNA"/>
</dbReference>
<evidence type="ECO:0000313" key="5">
    <source>
        <dbReference type="Proteomes" id="UP000654075"/>
    </source>
</evidence>
<sequence>ARVAILQAEEALRQAELAAEKEEAEAAAKVAAEEAAEAKARDKAASKETKASSSSSAKKRAASSDKEATKKQEKAEAKEAAAAAAATATEEAEARAEVAKAAKLDKAKVKEIEAAFKKRPAKEQQELGAQLREAAKTGKSDTLTSLLEAQGVITGLADKDGWTALMEAAQAGHAGCCSLLIAYGADTKATIKLGEWGMTALHYAARNGHLEAAQVLVPESDLTIKNFNGKTVSDVAKAGGFKEIYKITKVKDSS</sequence>
<feature type="repeat" description="ANK" evidence="1">
    <location>
        <begin position="196"/>
        <end position="217"/>
    </location>
</feature>
<evidence type="ECO:0000313" key="4">
    <source>
        <dbReference type="EMBL" id="CAE8646083.1"/>
    </source>
</evidence>
<dbReference type="InterPro" id="IPR036770">
    <property type="entry name" value="Ankyrin_rpt-contain_sf"/>
</dbReference>
<feature type="region of interest" description="Disordered" evidence="2">
    <location>
        <begin position="18"/>
        <end position="85"/>
    </location>
</feature>
<dbReference type="SMART" id="SM00248">
    <property type="entry name" value="ANK"/>
    <property type="match status" value="2"/>
</dbReference>
<accession>A0A813HPC1</accession>
<dbReference type="PROSITE" id="PS50088">
    <property type="entry name" value="ANK_REPEAT"/>
    <property type="match status" value="2"/>
</dbReference>
<dbReference type="Gene3D" id="1.25.40.20">
    <property type="entry name" value="Ankyrin repeat-containing domain"/>
    <property type="match status" value="1"/>
</dbReference>
<evidence type="ECO:0008006" key="6">
    <source>
        <dbReference type="Google" id="ProtNLM"/>
    </source>
</evidence>
<feature type="compositionally biased region" description="Basic and acidic residues" evidence="2">
    <location>
        <begin position="36"/>
        <end position="50"/>
    </location>
</feature>
<dbReference type="PROSITE" id="PS50297">
    <property type="entry name" value="ANK_REP_REGION"/>
    <property type="match status" value="2"/>
</dbReference>
<dbReference type="OMA" id="PYGIADE"/>
<dbReference type="Pfam" id="PF12796">
    <property type="entry name" value="Ank_2"/>
    <property type="match status" value="1"/>
</dbReference>
<protein>
    <recommendedName>
        <fullName evidence="6">Ankyrin repeat domain-containing protein</fullName>
    </recommendedName>
</protein>
<feature type="non-terminal residue" evidence="3">
    <location>
        <position position="1"/>
    </location>
</feature>
<dbReference type="AlphaFoldDB" id="A0A813HPC1"/>
<gene>
    <name evidence="3" type="ORF">PGLA1383_LOCUS54626</name>
    <name evidence="4" type="ORF">PGLA2088_LOCUS4484</name>
</gene>
<dbReference type="OrthoDB" id="448960at2759"/>
<keyword evidence="5" id="KW-1185">Reference proteome</keyword>
<comment type="caution">
    <text evidence="3">The sequence shown here is derived from an EMBL/GenBank/DDBJ whole genome shotgun (WGS) entry which is preliminary data.</text>
</comment>
<evidence type="ECO:0000313" key="3">
    <source>
        <dbReference type="EMBL" id="CAE8639600.1"/>
    </source>
</evidence>
<dbReference type="PANTHER" id="PTHR24118:SF99">
    <property type="entry name" value="POTE ANKYRIN DOMAIN FAMILY MEMBER 3C-RELATED"/>
    <property type="match status" value="1"/>
</dbReference>
<dbReference type="Proteomes" id="UP000654075">
    <property type="component" value="Unassembled WGS sequence"/>
</dbReference>
<dbReference type="InterPro" id="IPR002110">
    <property type="entry name" value="Ankyrin_rpt"/>
</dbReference>
<feature type="compositionally biased region" description="Basic and acidic residues" evidence="2">
    <location>
        <begin position="62"/>
        <end position="79"/>
    </location>
</feature>
<dbReference type="SUPFAM" id="SSF48403">
    <property type="entry name" value="Ankyrin repeat"/>
    <property type="match status" value="1"/>
</dbReference>
<proteinExistence type="predicted"/>
<dbReference type="EMBL" id="CAJNNV010032316">
    <property type="protein sequence ID" value="CAE8639600.1"/>
    <property type="molecule type" value="Genomic_DNA"/>
</dbReference>
<organism evidence="3 5">
    <name type="scientific">Polarella glacialis</name>
    <name type="common">Dinoflagellate</name>
    <dbReference type="NCBI Taxonomy" id="89957"/>
    <lineage>
        <taxon>Eukaryota</taxon>
        <taxon>Sar</taxon>
        <taxon>Alveolata</taxon>
        <taxon>Dinophyceae</taxon>
        <taxon>Suessiales</taxon>
        <taxon>Suessiaceae</taxon>
        <taxon>Polarella</taxon>
    </lineage>
</organism>
<evidence type="ECO:0000256" key="1">
    <source>
        <dbReference type="PROSITE-ProRule" id="PRU00023"/>
    </source>
</evidence>
<reference evidence="3" key="1">
    <citation type="submission" date="2021-02" db="EMBL/GenBank/DDBJ databases">
        <authorList>
            <person name="Dougan E. K."/>
            <person name="Rhodes N."/>
            <person name="Thang M."/>
            <person name="Chan C."/>
        </authorList>
    </citation>
    <scope>NUCLEOTIDE SEQUENCE</scope>
</reference>
<dbReference type="Proteomes" id="UP000626109">
    <property type="component" value="Unassembled WGS sequence"/>
</dbReference>
<feature type="repeat" description="ANK" evidence="1">
    <location>
        <begin position="160"/>
        <end position="192"/>
    </location>
</feature>
<dbReference type="PANTHER" id="PTHR24118">
    <property type="entry name" value="POTE ANKYRIN DOMAIN"/>
    <property type="match status" value="1"/>
</dbReference>
<name>A0A813HPC1_POLGL</name>
<keyword evidence="1" id="KW-0040">ANK repeat</keyword>